<evidence type="ECO:0000313" key="1">
    <source>
        <dbReference type="EMBL" id="MEJ5977520.1"/>
    </source>
</evidence>
<proteinExistence type="predicted"/>
<gene>
    <name evidence="1" type="ORF">WG901_12795</name>
</gene>
<evidence type="ECO:0000313" key="2">
    <source>
        <dbReference type="Proteomes" id="UP001361239"/>
    </source>
</evidence>
<organism evidence="1 2">
    <name type="scientific">Novosphingobium anseongense</name>
    <dbReference type="NCBI Taxonomy" id="3133436"/>
    <lineage>
        <taxon>Bacteria</taxon>
        <taxon>Pseudomonadati</taxon>
        <taxon>Pseudomonadota</taxon>
        <taxon>Alphaproteobacteria</taxon>
        <taxon>Sphingomonadales</taxon>
        <taxon>Sphingomonadaceae</taxon>
        <taxon>Novosphingobium</taxon>
    </lineage>
</organism>
<keyword evidence="2" id="KW-1185">Reference proteome</keyword>
<dbReference type="Proteomes" id="UP001361239">
    <property type="component" value="Unassembled WGS sequence"/>
</dbReference>
<accession>A0ABU8RWQ8</accession>
<comment type="caution">
    <text evidence="1">The sequence shown here is derived from an EMBL/GenBank/DDBJ whole genome shotgun (WGS) entry which is preliminary data.</text>
</comment>
<dbReference type="RefSeq" id="WP_339587454.1">
    <property type="nucleotide sequence ID" value="NZ_JBBHJZ010000002.1"/>
</dbReference>
<name>A0ABU8RWQ8_9SPHN</name>
<dbReference type="EMBL" id="JBBHJZ010000002">
    <property type="protein sequence ID" value="MEJ5977520.1"/>
    <property type="molecule type" value="Genomic_DNA"/>
</dbReference>
<sequence length="45" mass="4927">MSKHRAKLENGGFWRFVRGECGKGLPGAGGKFCPIRPEILPALPF</sequence>
<reference evidence="1 2" key="1">
    <citation type="submission" date="2024-03" db="EMBL/GenBank/DDBJ databases">
        <authorList>
            <person name="Jo J.-H."/>
        </authorList>
    </citation>
    <scope>NUCLEOTIDE SEQUENCE [LARGE SCALE GENOMIC DNA]</scope>
    <source>
        <strain evidence="1 2">PS1R-30</strain>
    </source>
</reference>
<protein>
    <submittedName>
        <fullName evidence="1">Uncharacterized protein</fullName>
    </submittedName>
</protein>